<proteinExistence type="predicted"/>
<dbReference type="PaxDb" id="3827-XP_004508613.1"/>
<dbReference type="KEGG" id="cam:101492921"/>
<dbReference type="Proteomes" id="UP000087171">
    <property type="component" value="Chromosome Ca7"/>
</dbReference>
<dbReference type="InterPro" id="IPR036691">
    <property type="entry name" value="Endo/exonu/phosph_ase_sf"/>
</dbReference>
<organism evidence="1 2">
    <name type="scientific">Cicer arietinum</name>
    <name type="common">Chickpea</name>
    <name type="synonym">Garbanzo</name>
    <dbReference type="NCBI Taxonomy" id="3827"/>
    <lineage>
        <taxon>Eukaryota</taxon>
        <taxon>Viridiplantae</taxon>
        <taxon>Streptophyta</taxon>
        <taxon>Embryophyta</taxon>
        <taxon>Tracheophyta</taxon>
        <taxon>Spermatophyta</taxon>
        <taxon>Magnoliopsida</taxon>
        <taxon>eudicotyledons</taxon>
        <taxon>Gunneridae</taxon>
        <taxon>Pentapetalae</taxon>
        <taxon>rosids</taxon>
        <taxon>fabids</taxon>
        <taxon>Fabales</taxon>
        <taxon>Fabaceae</taxon>
        <taxon>Papilionoideae</taxon>
        <taxon>50 kb inversion clade</taxon>
        <taxon>NPAAA clade</taxon>
        <taxon>Hologalegina</taxon>
        <taxon>IRL clade</taxon>
        <taxon>Cicereae</taxon>
        <taxon>Cicer</taxon>
    </lineage>
</organism>
<dbReference type="GeneID" id="101492921"/>
<accession>A0A1S2YR50</accession>
<reference evidence="2" key="2">
    <citation type="submission" date="2025-08" db="UniProtKB">
        <authorList>
            <consortium name="RefSeq"/>
        </authorList>
    </citation>
    <scope>IDENTIFICATION</scope>
    <source>
        <tissue evidence="2">Etiolated seedlings</tissue>
    </source>
</reference>
<dbReference type="Gene3D" id="3.60.10.10">
    <property type="entry name" value="Endonuclease/exonuclease/phosphatase"/>
    <property type="match status" value="1"/>
</dbReference>
<dbReference type="PANTHER" id="PTHR33710:SF64">
    <property type="entry name" value="ENDONUCLEASE_EXONUCLEASE_PHOSPHATASE DOMAIN-CONTAINING PROTEIN"/>
    <property type="match status" value="1"/>
</dbReference>
<dbReference type="PANTHER" id="PTHR33710">
    <property type="entry name" value="BNAC02G09200D PROTEIN"/>
    <property type="match status" value="1"/>
</dbReference>
<evidence type="ECO:0000313" key="1">
    <source>
        <dbReference type="Proteomes" id="UP000087171"/>
    </source>
</evidence>
<keyword evidence="1" id="KW-1185">Reference proteome</keyword>
<dbReference type="SUPFAM" id="SSF56219">
    <property type="entry name" value="DNase I-like"/>
    <property type="match status" value="1"/>
</dbReference>
<protein>
    <submittedName>
        <fullName evidence="2">Uncharacterized protein LOC101492921</fullName>
    </submittedName>
</protein>
<dbReference type="AlphaFoldDB" id="A0A1S2YR50"/>
<dbReference type="eggNOG" id="KOG1075">
    <property type="taxonomic scope" value="Eukaryota"/>
</dbReference>
<dbReference type="OrthoDB" id="1750912at2759"/>
<gene>
    <name evidence="2" type="primary">LOC101492921</name>
</gene>
<evidence type="ECO:0000313" key="2">
    <source>
        <dbReference type="RefSeq" id="XP_004508613.1"/>
    </source>
</evidence>
<reference evidence="1" key="1">
    <citation type="journal article" date="2013" name="Nat. Biotechnol.">
        <title>Draft genome sequence of chickpea (Cicer arietinum) provides a resource for trait improvement.</title>
        <authorList>
            <person name="Varshney R.K."/>
            <person name="Song C."/>
            <person name="Saxena R.K."/>
            <person name="Azam S."/>
            <person name="Yu S."/>
            <person name="Sharpe A.G."/>
            <person name="Cannon S."/>
            <person name="Baek J."/>
            <person name="Rosen B.D."/>
            <person name="Tar'an B."/>
            <person name="Millan T."/>
            <person name="Zhang X."/>
            <person name="Ramsay L.D."/>
            <person name="Iwata A."/>
            <person name="Wang Y."/>
            <person name="Nelson W."/>
            <person name="Farmer A.D."/>
            <person name="Gaur P.M."/>
            <person name="Soderlund C."/>
            <person name="Penmetsa R.V."/>
            <person name="Xu C."/>
            <person name="Bharti A.K."/>
            <person name="He W."/>
            <person name="Winter P."/>
            <person name="Zhao S."/>
            <person name="Hane J.K."/>
            <person name="Carrasquilla-Garcia N."/>
            <person name="Condie J.A."/>
            <person name="Upadhyaya H.D."/>
            <person name="Luo M.C."/>
            <person name="Thudi M."/>
            <person name="Gowda C.L."/>
            <person name="Singh N.P."/>
            <person name="Lichtenzveig J."/>
            <person name="Gali K.K."/>
            <person name="Rubio J."/>
            <person name="Nadarajan N."/>
            <person name="Dolezel J."/>
            <person name="Bansal K.C."/>
            <person name="Xu X."/>
            <person name="Edwards D."/>
            <person name="Zhang G."/>
            <person name="Kahl G."/>
            <person name="Gil J."/>
            <person name="Singh K.B."/>
            <person name="Datta S.K."/>
            <person name="Jackson S.A."/>
            <person name="Wang J."/>
            <person name="Cook D.R."/>
        </authorList>
    </citation>
    <scope>NUCLEOTIDE SEQUENCE [LARGE SCALE GENOMIC DNA]</scope>
    <source>
        <strain evidence="1">cv. CDC Frontier</strain>
    </source>
</reference>
<sequence>MCVQETKLEVVEEKKCEIVWGSKEFGFSFKPSVGRSGGILTLWDSSRVDMWSYSILNYALVMKGEWKDTGEKICVINVYAPCDRIEKRELWNMIGEKVENDVDCCWCVCGDFNTIRKENERKGMSEYIQMEDILRFNNFIEESEFIDLHLNGRAFTWCRLDGSVVSILDRFLLSMRWGHQWPNCSQWALDRCLSDHCPLFLCDYWDNWGPRPFRMLKCWEEFDGYKDFVKEA</sequence>
<dbReference type="RefSeq" id="XP_004508613.1">
    <property type="nucleotide sequence ID" value="XM_004508556.1"/>
</dbReference>
<name>A0A1S2YR50_CICAR</name>